<dbReference type="SUPFAM" id="SSF46785">
    <property type="entry name" value="Winged helix' DNA-binding domain"/>
    <property type="match status" value="1"/>
</dbReference>
<evidence type="ECO:0000256" key="1">
    <source>
        <dbReference type="ARBA" id="ARBA00023015"/>
    </source>
</evidence>
<dbReference type="PROSITE" id="PS50956">
    <property type="entry name" value="HTH_ASNC_2"/>
    <property type="match status" value="1"/>
</dbReference>
<evidence type="ECO:0000256" key="2">
    <source>
        <dbReference type="ARBA" id="ARBA00023125"/>
    </source>
</evidence>
<dbReference type="SUPFAM" id="SSF54909">
    <property type="entry name" value="Dimeric alpha+beta barrel"/>
    <property type="match status" value="1"/>
</dbReference>
<evidence type="ECO:0000313" key="6">
    <source>
        <dbReference type="Proteomes" id="UP001410394"/>
    </source>
</evidence>
<dbReference type="InterPro" id="IPR019888">
    <property type="entry name" value="Tscrpt_reg_AsnC-like"/>
</dbReference>
<dbReference type="InterPro" id="IPR036388">
    <property type="entry name" value="WH-like_DNA-bd_sf"/>
</dbReference>
<dbReference type="InterPro" id="IPR000485">
    <property type="entry name" value="AsnC-type_HTH_dom"/>
</dbReference>
<dbReference type="SMART" id="SM00344">
    <property type="entry name" value="HTH_ASNC"/>
    <property type="match status" value="1"/>
</dbReference>
<dbReference type="InterPro" id="IPR011008">
    <property type="entry name" value="Dimeric_a/b-barrel"/>
</dbReference>
<protein>
    <submittedName>
        <fullName evidence="5">Lrp/AsnC family transcriptional regulator</fullName>
    </submittedName>
</protein>
<dbReference type="PRINTS" id="PR00033">
    <property type="entry name" value="HTHASNC"/>
</dbReference>
<dbReference type="Gene3D" id="3.30.70.920">
    <property type="match status" value="1"/>
</dbReference>
<evidence type="ECO:0000256" key="3">
    <source>
        <dbReference type="ARBA" id="ARBA00023163"/>
    </source>
</evidence>
<dbReference type="PANTHER" id="PTHR30154">
    <property type="entry name" value="LEUCINE-RESPONSIVE REGULATORY PROTEIN"/>
    <property type="match status" value="1"/>
</dbReference>
<dbReference type="Gene3D" id="1.10.10.10">
    <property type="entry name" value="Winged helix-like DNA-binding domain superfamily/Winged helix DNA-binding domain"/>
    <property type="match status" value="1"/>
</dbReference>
<gene>
    <name evidence="5" type="ORF">ABDB84_03775</name>
</gene>
<dbReference type="Proteomes" id="UP001410394">
    <property type="component" value="Unassembled WGS sequence"/>
</dbReference>
<dbReference type="PANTHER" id="PTHR30154:SF17">
    <property type="entry name" value="DNA-BINDING TRANSCRIPTIONAL ACTIVATOR DECR"/>
    <property type="match status" value="1"/>
</dbReference>
<dbReference type="RefSeq" id="WP_345918347.1">
    <property type="nucleotide sequence ID" value="NZ_JBDIVE010000001.1"/>
</dbReference>
<organism evidence="5 6">
    <name type="scientific">Uliginosibacterium sediminicola</name>
    <dbReference type="NCBI Taxonomy" id="2024550"/>
    <lineage>
        <taxon>Bacteria</taxon>
        <taxon>Pseudomonadati</taxon>
        <taxon>Pseudomonadota</taxon>
        <taxon>Betaproteobacteria</taxon>
        <taxon>Rhodocyclales</taxon>
        <taxon>Zoogloeaceae</taxon>
        <taxon>Uliginosibacterium</taxon>
    </lineage>
</organism>
<dbReference type="InterPro" id="IPR019887">
    <property type="entry name" value="Tscrpt_reg_AsnC/Lrp_C"/>
</dbReference>
<dbReference type="InterPro" id="IPR036390">
    <property type="entry name" value="WH_DNA-bd_sf"/>
</dbReference>
<keyword evidence="3" id="KW-0804">Transcription</keyword>
<feature type="domain" description="HTH asnC-type" evidence="4">
    <location>
        <begin position="1"/>
        <end position="64"/>
    </location>
</feature>
<keyword evidence="6" id="KW-1185">Reference proteome</keyword>
<dbReference type="EMBL" id="JBDIVE010000001">
    <property type="protein sequence ID" value="MEN3067585.1"/>
    <property type="molecule type" value="Genomic_DNA"/>
</dbReference>
<sequence length="153" mass="17541">MDKFDIAILSRLQADCSVSLNDLAEEVMLGSTACWRRMQKLEETGYIRRRVAMLDRKKLNVGVSVFVSVSTREHNQAWIDTFHETVSAIPEVVEIYRMAGETDYLMRVVVPDIEAYDAVYKRLIQVPGLSDVNSAFAMEQIKYTTELPLKYVK</sequence>
<reference evidence="5 6" key="1">
    <citation type="journal article" date="2018" name="Int. J. Syst. Evol. Microbiol.">
        <title>Uliginosibacterium sediminicola sp. nov., isolated from freshwater sediment.</title>
        <authorList>
            <person name="Hwang W.M."/>
            <person name="Kim S.M."/>
            <person name="Kang K."/>
            <person name="Ahn T.Y."/>
        </authorList>
    </citation>
    <scope>NUCLEOTIDE SEQUENCE [LARGE SCALE GENOMIC DNA]</scope>
    <source>
        <strain evidence="5 6">M1-21</strain>
    </source>
</reference>
<dbReference type="Pfam" id="PF13412">
    <property type="entry name" value="HTH_24"/>
    <property type="match status" value="1"/>
</dbReference>
<dbReference type="Pfam" id="PF01037">
    <property type="entry name" value="AsnC_trans_reg"/>
    <property type="match status" value="1"/>
</dbReference>
<keyword evidence="2" id="KW-0238">DNA-binding</keyword>
<name>A0ABU9YV73_9RHOO</name>
<comment type="caution">
    <text evidence="5">The sequence shown here is derived from an EMBL/GenBank/DDBJ whole genome shotgun (WGS) entry which is preliminary data.</text>
</comment>
<keyword evidence="1" id="KW-0805">Transcription regulation</keyword>
<proteinExistence type="predicted"/>
<evidence type="ECO:0000313" key="5">
    <source>
        <dbReference type="EMBL" id="MEN3067585.1"/>
    </source>
</evidence>
<accession>A0ABU9YV73</accession>
<evidence type="ECO:0000259" key="4">
    <source>
        <dbReference type="PROSITE" id="PS50956"/>
    </source>
</evidence>